<dbReference type="FunFam" id="3.40.30.10:FF:000499">
    <property type="entry name" value="Glutathione S-transferase"/>
    <property type="match status" value="1"/>
</dbReference>
<dbReference type="SFLD" id="SFLDS00019">
    <property type="entry name" value="Glutathione_Transferase_(cytos"/>
    <property type="match status" value="1"/>
</dbReference>
<dbReference type="SFLD" id="SFLDG01148">
    <property type="entry name" value="Xi_(cytGST)"/>
    <property type="match status" value="1"/>
</dbReference>
<dbReference type="InterPro" id="IPR047047">
    <property type="entry name" value="GST_Omega-like_C"/>
</dbReference>
<sequence>MQARTALEETENDKGEFKRKDATFRKWIGKDKDFPAEAGRYHLYISWACPWANRCAATIYLKASARHLQLCMQGLEDVVGLSVVHPTWQKTKPDDPNDEHTGWTFAAPDDPPFTSVTGFGSFPPHECIPDTVNGAKYVRDLYEISNDTSGKDPESKYSVPVLWDKKTKTIVNNESAEIVRMFNSEFNDFAKNQDLDLYPEALQKEIDSINEWVYPTINNGVYRCGFAIKQEAYNEAFKELFDSLDRCEEILGKQRYIAGNQLTEADLRLFQTLIRFDEVYVVYFKTNKYFIREKPNLTNYVRDLYQIPGIGKAVHMYHIKTHYLTSHPRLNYYAIVPAGQTGPDGSDKGWWTEPHDRDRFADKATA</sequence>
<dbReference type="CDD" id="cd03190">
    <property type="entry name" value="GST_C_Omega_like"/>
    <property type="match status" value="1"/>
</dbReference>
<proteinExistence type="predicted"/>
<dbReference type="SFLD" id="SFLDG01206">
    <property type="entry name" value="Xi.1"/>
    <property type="match status" value="1"/>
</dbReference>
<dbReference type="PROSITE" id="PS50405">
    <property type="entry name" value="GST_CTER"/>
    <property type="match status" value="1"/>
</dbReference>
<dbReference type="InterPro" id="IPR016639">
    <property type="entry name" value="GST_Omega/GSH"/>
</dbReference>
<accession>I0YQE0</accession>
<evidence type="ECO:0000256" key="3">
    <source>
        <dbReference type="PIRSR" id="PIRSR015753-3"/>
    </source>
</evidence>
<comment type="caution">
    <text evidence="6">The sequence shown here is derived from an EMBL/GenBank/DDBJ whole genome shotgun (WGS) entry which is preliminary data.</text>
</comment>
<feature type="region of interest" description="Disordered" evidence="4">
    <location>
        <begin position="345"/>
        <end position="366"/>
    </location>
</feature>
<dbReference type="AlphaFoldDB" id="I0YQE0"/>
<feature type="domain" description="GST C-terminal" evidence="5">
    <location>
        <begin position="199"/>
        <end position="323"/>
    </location>
</feature>
<feature type="binding site" evidence="2">
    <location>
        <begin position="174"/>
        <end position="175"/>
    </location>
    <ligand>
        <name>glutathione</name>
        <dbReference type="ChEBI" id="CHEBI:57925"/>
    </ligand>
</feature>
<dbReference type="PANTHER" id="PTHR32419">
    <property type="entry name" value="GLUTATHIONYL-HYDROQUINONE REDUCTASE"/>
    <property type="match status" value="1"/>
</dbReference>
<dbReference type="InterPro" id="IPR010987">
    <property type="entry name" value="Glutathione-S-Trfase_C-like"/>
</dbReference>
<evidence type="ECO:0000313" key="6">
    <source>
        <dbReference type="EMBL" id="EIE20609.1"/>
    </source>
</evidence>
<dbReference type="InterPro" id="IPR036282">
    <property type="entry name" value="Glutathione-S-Trfase_C_sf"/>
</dbReference>
<evidence type="ECO:0000256" key="1">
    <source>
        <dbReference type="PIRSR" id="PIRSR015753-1"/>
    </source>
</evidence>
<organism evidence="6 7">
    <name type="scientific">Coccomyxa subellipsoidea (strain C-169)</name>
    <name type="common">Green microalga</name>
    <dbReference type="NCBI Taxonomy" id="574566"/>
    <lineage>
        <taxon>Eukaryota</taxon>
        <taxon>Viridiplantae</taxon>
        <taxon>Chlorophyta</taxon>
        <taxon>core chlorophytes</taxon>
        <taxon>Trebouxiophyceae</taxon>
        <taxon>Trebouxiophyceae incertae sedis</taxon>
        <taxon>Coccomyxaceae</taxon>
        <taxon>Coccomyxa</taxon>
        <taxon>Coccomyxa subellipsoidea</taxon>
    </lineage>
</organism>
<dbReference type="Gene3D" id="3.40.30.10">
    <property type="entry name" value="Glutaredoxin"/>
    <property type="match status" value="1"/>
</dbReference>
<keyword evidence="7" id="KW-1185">Reference proteome</keyword>
<dbReference type="Proteomes" id="UP000007264">
    <property type="component" value="Unassembled WGS sequence"/>
</dbReference>
<dbReference type="KEGG" id="csl:COCSUDRAFT_18474"/>
<dbReference type="OrthoDB" id="2309723at2759"/>
<dbReference type="Gene3D" id="1.20.1050.10">
    <property type="match status" value="1"/>
</dbReference>
<dbReference type="GeneID" id="17038585"/>
<dbReference type="GO" id="GO:0004364">
    <property type="term" value="F:glutathione transferase activity"/>
    <property type="evidence" value="ECO:0007669"/>
    <property type="project" value="InterPro"/>
</dbReference>
<feature type="site" description="Lowers pKa of active site Cys" evidence="3">
    <location>
        <position position="323"/>
    </location>
</feature>
<feature type="site" description="Lowers pKa of active site Cys" evidence="3">
    <location>
        <position position="280"/>
    </location>
</feature>
<feature type="binding site" evidence="2">
    <location>
        <begin position="156"/>
        <end position="159"/>
    </location>
    <ligand>
        <name>glutathione</name>
        <dbReference type="ChEBI" id="CHEBI:57925"/>
    </ligand>
</feature>
<feature type="binding site" evidence="2">
    <location>
        <position position="103"/>
    </location>
    <ligand>
        <name>glutathione</name>
        <dbReference type="ChEBI" id="CHEBI:57925"/>
    </ligand>
</feature>
<feature type="active site" description="Proton donor/acceptor" evidence="1">
    <location>
        <position position="222"/>
    </location>
</feature>
<dbReference type="Pfam" id="PF13410">
    <property type="entry name" value="GST_C_2"/>
    <property type="match status" value="1"/>
</dbReference>
<evidence type="ECO:0000259" key="5">
    <source>
        <dbReference type="PROSITE" id="PS50405"/>
    </source>
</evidence>
<evidence type="ECO:0000256" key="4">
    <source>
        <dbReference type="SAM" id="MobiDB-lite"/>
    </source>
</evidence>
<dbReference type="GO" id="GO:0005737">
    <property type="term" value="C:cytoplasm"/>
    <property type="evidence" value="ECO:0007669"/>
    <property type="project" value="TreeGrafter"/>
</dbReference>
<gene>
    <name evidence="6" type="ORF">COCSUDRAFT_18474</name>
</gene>
<dbReference type="PIRSF" id="PIRSF015753">
    <property type="entry name" value="GST"/>
    <property type="match status" value="1"/>
</dbReference>
<dbReference type="InterPro" id="IPR040079">
    <property type="entry name" value="Glutathione_S-Trfase"/>
</dbReference>
<dbReference type="SUPFAM" id="SSF47616">
    <property type="entry name" value="GST C-terminal domain-like"/>
    <property type="match status" value="1"/>
</dbReference>
<feature type="active site" description="Nucleophile" evidence="1">
    <location>
        <position position="49"/>
    </location>
</feature>
<dbReference type="PANTHER" id="PTHR32419:SF6">
    <property type="entry name" value="GLUTATHIONE S-TRANSFERASE OMEGA-LIKE 1-RELATED"/>
    <property type="match status" value="1"/>
</dbReference>
<feature type="compositionally biased region" description="Basic and acidic residues" evidence="4">
    <location>
        <begin position="353"/>
        <end position="366"/>
    </location>
</feature>
<evidence type="ECO:0000256" key="2">
    <source>
        <dbReference type="PIRSR" id="PIRSR015753-2"/>
    </source>
</evidence>
<protein>
    <recommendedName>
        <fullName evidence="5">GST C-terminal domain-containing protein</fullName>
    </recommendedName>
</protein>
<evidence type="ECO:0000313" key="7">
    <source>
        <dbReference type="Proteomes" id="UP000007264"/>
    </source>
</evidence>
<dbReference type="EMBL" id="AGSI01000015">
    <property type="protein sequence ID" value="EIE20609.1"/>
    <property type="molecule type" value="Genomic_DNA"/>
</dbReference>
<dbReference type="RefSeq" id="XP_005645153.1">
    <property type="nucleotide sequence ID" value="XM_005645096.1"/>
</dbReference>
<name>I0YQE0_COCSC</name>
<dbReference type="eggNOG" id="KOG2903">
    <property type="taxonomic scope" value="Eukaryota"/>
</dbReference>
<reference evidence="6 7" key="1">
    <citation type="journal article" date="2012" name="Genome Biol.">
        <title>The genome of the polar eukaryotic microalga coccomyxa subellipsoidea reveals traits of cold adaptation.</title>
        <authorList>
            <person name="Blanc G."/>
            <person name="Agarkova I."/>
            <person name="Grimwood J."/>
            <person name="Kuo A."/>
            <person name="Brueggeman A."/>
            <person name="Dunigan D."/>
            <person name="Gurnon J."/>
            <person name="Ladunga I."/>
            <person name="Lindquist E."/>
            <person name="Lucas S."/>
            <person name="Pangilinan J."/>
            <person name="Proschold T."/>
            <person name="Salamov A."/>
            <person name="Schmutz J."/>
            <person name="Weeks D."/>
            <person name="Yamada T."/>
            <person name="Claverie J.M."/>
            <person name="Grigoriev I."/>
            <person name="Van Etten J."/>
            <person name="Lomsadze A."/>
            <person name="Borodovsky M."/>
        </authorList>
    </citation>
    <scope>NUCLEOTIDE SEQUENCE [LARGE SCALE GENOMIC DNA]</scope>
    <source>
        <strain evidence="6 7">C-169</strain>
    </source>
</reference>